<comment type="caution">
    <text evidence="2">The sequence shown here is derived from an EMBL/GenBank/DDBJ whole genome shotgun (WGS) entry which is preliminary data.</text>
</comment>
<organism evidence="2 3">
    <name type="scientific">Hoylesella buccalis DNF00853</name>
    <dbReference type="NCBI Taxonomy" id="1401074"/>
    <lineage>
        <taxon>Bacteria</taxon>
        <taxon>Pseudomonadati</taxon>
        <taxon>Bacteroidota</taxon>
        <taxon>Bacteroidia</taxon>
        <taxon>Bacteroidales</taxon>
        <taxon>Prevotellaceae</taxon>
        <taxon>Hoylesella</taxon>
    </lineage>
</organism>
<dbReference type="PANTHER" id="PTHR43031">
    <property type="entry name" value="FAD-DEPENDENT OXIDOREDUCTASE"/>
    <property type="match status" value="1"/>
</dbReference>
<dbReference type="PANTHER" id="PTHR43031:SF1">
    <property type="entry name" value="PYRIDINE NUCLEOTIDE-DISULPHIDE OXIDOREDUCTASE"/>
    <property type="match status" value="1"/>
</dbReference>
<dbReference type="OrthoDB" id="1450994at2"/>
<dbReference type="PROSITE" id="PS50206">
    <property type="entry name" value="RHODANESE_3"/>
    <property type="match status" value="1"/>
</dbReference>
<proteinExistence type="predicted"/>
<evidence type="ECO:0000313" key="2">
    <source>
        <dbReference type="EMBL" id="KGF33126.1"/>
    </source>
</evidence>
<dbReference type="InterPro" id="IPR050229">
    <property type="entry name" value="GlpE_sulfurtransferase"/>
</dbReference>
<name>A0A095ZFH5_9BACT</name>
<dbReference type="Pfam" id="PF00581">
    <property type="entry name" value="Rhodanese"/>
    <property type="match status" value="1"/>
</dbReference>
<dbReference type="Gene3D" id="3.40.250.10">
    <property type="entry name" value="Rhodanese-like domain"/>
    <property type="match status" value="1"/>
</dbReference>
<sequence>MNNILKGFIIVILSTLFASCSSHQGIESVTADEFENALYDGHVQLLDVRSADEYAQGHIANAENIDVQQPDFIDKAQEKLDHANPVYVYCRSGKRSMLAAQKLVKAGFKVVNLRDGIMGWEDAGKPVLP</sequence>
<dbReference type="Proteomes" id="UP000029556">
    <property type="component" value="Unassembled WGS sequence"/>
</dbReference>
<dbReference type="PROSITE" id="PS51257">
    <property type="entry name" value="PROKAR_LIPOPROTEIN"/>
    <property type="match status" value="1"/>
</dbReference>
<dbReference type="CDD" id="cd00158">
    <property type="entry name" value="RHOD"/>
    <property type="match status" value="1"/>
</dbReference>
<dbReference type="InterPro" id="IPR001763">
    <property type="entry name" value="Rhodanese-like_dom"/>
</dbReference>
<reference evidence="2 3" key="1">
    <citation type="submission" date="2014-07" db="EMBL/GenBank/DDBJ databases">
        <authorList>
            <person name="McCorrison J."/>
            <person name="Sanka R."/>
            <person name="Torralba M."/>
            <person name="Gillis M."/>
            <person name="Haft D.H."/>
            <person name="Methe B."/>
            <person name="Sutton G."/>
            <person name="Nelson K.E."/>
        </authorList>
    </citation>
    <scope>NUCLEOTIDE SEQUENCE [LARGE SCALE GENOMIC DNA]</scope>
    <source>
        <strain evidence="2 3">DNF00853</strain>
    </source>
</reference>
<gene>
    <name evidence="2" type="ORF">HMPREF2137_11955</name>
</gene>
<evidence type="ECO:0000313" key="3">
    <source>
        <dbReference type="Proteomes" id="UP000029556"/>
    </source>
</evidence>
<evidence type="ECO:0000259" key="1">
    <source>
        <dbReference type="PROSITE" id="PS50206"/>
    </source>
</evidence>
<dbReference type="InterPro" id="IPR036873">
    <property type="entry name" value="Rhodanese-like_dom_sf"/>
</dbReference>
<accession>A0A095ZFH5</accession>
<dbReference type="AlphaFoldDB" id="A0A095ZFH5"/>
<feature type="domain" description="Rhodanese" evidence="1">
    <location>
        <begin position="39"/>
        <end position="129"/>
    </location>
</feature>
<protein>
    <submittedName>
        <fullName evidence="2">Rhodanese</fullName>
    </submittedName>
</protein>
<dbReference type="SMART" id="SM00450">
    <property type="entry name" value="RHOD"/>
    <property type="match status" value="1"/>
</dbReference>
<dbReference type="EMBL" id="JRNN01000095">
    <property type="protein sequence ID" value="KGF33126.1"/>
    <property type="molecule type" value="Genomic_DNA"/>
</dbReference>
<dbReference type="RefSeq" id="WP_036874757.1">
    <property type="nucleotide sequence ID" value="NZ_JRNN01000095.1"/>
</dbReference>
<dbReference type="SUPFAM" id="SSF52821">
    <property type="entry name" value="Rhodanese/Cell cycle control phosphatase"/>
    <property type="match status" value="1"/>
</dbReference>